<evidence type="ECO:0000256" key="1">
    <source>
        <dbReference type="SAM" id="MobiDB-lite"/>
    </source>
</evidence>
<feature type="region of interest" description="Disordered" evidence="1">
    <location>
        <begin position="125"/>
        <end position="191"/>
    </location>
</feature>
<organism evidence="3 4">
    <name type="scientific">Synaphobranchus kaupii</name>
    <name type="common">Kaup's arrowtooth eel</name>
    <dbReference type="NCBI Taxonomy" id="118154"/>
    <lineage>
        <taxon>Eukaryota</taxon>
        <taxon>Metazoa</taxon>
        <taxon>Chordata</taxon>
        <taxon>Craniata</taxon>
        <taxon>Vertebrata</taxon>
        <taxon>Euteleostomi</taxon>
        <taxon>Actinopterygii</taxon>
        <taxon>Neopterygii</taxon>
        <taxon>Teleostei</taxon>
        <taxon>Anguilliformes</taxon>
        <taxon>Synaphobranchidae</taxon>
        <taxon>Synaphobranchus</taxon>
    </lineage>
</organism>
<feature type="compositionally biased region" description="Polar residues" evidence="1">
    <location>
        <begin position="137"/>
        <end position="167"/>
    </location>
</feature>
<feature type="signal peptide" evidence="2">
    <location>
        <begin position="1"/>
        <end position="32"/>
    </location>
</feature>
<name>A0A9Q1G057_SYNKA</name>
<evidence type="ECO:0000313" key="3">
    <source>
        <dbReference type="EMBL" id="KAJ8370465.1"/>
    </source>
</evidence>
<comment type="caution">
    <text evidence="3">The sequence shown here is derived from an EMBL/GenBank/DDBJ whole genome shotgun (WGS) entry which is preliminary data.</text>
</comment>
<dbReference type="Proteomes" id="UP001152622">
    <property type="component" value="Chromosome 3"/>
</dbReference>
<gene>
    <name evidence="3" type="ORF">SKAU_G00104930</name>
</gene>
<keyword evidence="4" id="KW-1185">Reference proteome</keyword>
<dbReference type="EMBL" id="JAINUF010000003">
    <property type="protein sequence ID" value="KAJ8370465.1"/>
    <property type="molecule type" value="Genomic_DNA"/>
</dbReference>
<proteinExistence type="predicted"/>
<evidence type="ECO:0000256" key="2">
    <source>
        <dbReference type="SAM" id="SignalP"/>
    </source>
</evidence>
<protein>
    <submittedName>
        <fullName evidence="3">Uncharacterized protein</fullName>
    </submittedName>
</protein>
<feature type="chain" id="PRO_5040453012" evidence="2">
    <location>
        <begin position="33"/>
        <end position="235"/>
    </location>
</feature>
<reference evidence="3" key="1">
    <citation type="journal article" date="2023" name="Science">
        <title>Genome structures resolve the early diversification of teleost fishes.</title>
        <authorList>
            <person name="Parey E."/>
            <person name="Louis A."/>
            <person name="Montfort J."/>
            <person name="Bouchez O."/>
            <person name="Roques C."/>
            <person name="Iampietro C."/>
            <person name="Lluch J."/>
            <person name="Castinel A."/>
            <person name="Donnadieu C."/>
            <person name="Desvignes T."/>
            <person name="Floi Bucao C."/>
            <person name="Jouanno E."/>
            <person name="Wen M."/>
            <person name="Mejri S."/>
            <person name="Dirks R."/>
            <person name="Jansen H."/>
            <person name="Henkel C."/>
            <person name="Chen W.J."/>
            <person name="Zahm M."/>
            <person name="Cabau C."/>
            <person name="Klopp C."/>
            <person name="Thompson A.W."/>
            <person name="Robinson-Rechavi M."/>
            <person name="Braasch I."/>
            <person name="Lecointre G."/>
            <person name="Bobe J."/>
            <person name="Postlethwait J.H."/>
            <person name="Berthelot C."/>
            <person name="Roest Crollius H."/>
            <person name="Guiguen Y."/>
        </authorList>
    </citation>
    <scope>NUCLEOTIDE SEQUENCE</scope>
    <source>
        <strain evidence="3">WJC10195</strain>
    </source>
</reference>
<sequence>MAASTVKMNGSWGRMALALVLSTLLLHGCVVCDNEGVTPAASPEDTAAVVAATDAIPAQAVPTVAVPTDAVSTVAVPANAVSTVAVPANAVPTVTVQAGAIPADAPTMATTDKSQEDNPTTAVLTTAPEAVPVGADDQTTAGPATLDTTQTPSESTAAPETGSTLAATQEARTDAQQTTEAVTSGPATDQVSSIATAVPTDTQTPEQTAESATIFQTVTDTRAPAVPKITVSLQF</sequence>
<dbReference type="AlphaFoldDB" id="A0A9Q1G057"/>
<accession>A0A9Q1G057</accession>
<feature type="compositionally biased region" description="Polar residues" evidence="1">
    <location>
        <begin position="174"/>
        <end position="191"/>
    </location>
</feature>
<keyword evidence="2" id="KW-0732">Signal</keyword>
<evidence type="ECO:0000313" key="4">
    <source>
        <dbReference type="Proteomes" id="UP001152622"/>
    </source>
</evidence>